<dbReference type="Proteomes" id="UP000619244">
    <property type="component" value="Unassembled WGS sequence"/>
</dbReference>
<comment type="caution">
    <text evidence="1">The sequence shown here is derived from an EMBL/GenBank/DDBJ whole genome shotgun (WGS) entry which is preliminary data.</text>
</comment>
<protein>
    <submittedName>
        <fullName evidence="1">Uncharacterized protein</fullName>
    </submittedName>
</protein>
<gene>
    <name evidence="1" type="ORF">GCM10010358_38740</name>
</gene>
<sequence>MSWSGQQDVRFDITAELAFLAVEISRAYGIWIAFSPLKATVVNAPADGSTGCGESGDPTVLVKPHVPD</sequence>
<dbReference type="AlphaFoldDB" id="A0A918NMD4"/>
<keyword evidence="2" id="KW-1185">Reference proteome</keyword>
<dbReference type="EMBL" id="BMVU01000018">
    <property type="protein sequence ID" value="GGX80765.1"/>
    <property type="molecule type" value="Genomic_DNA"/>
</dbReference>
<proteinExistence type="predicted"/>
<accession>A0A918NMD4</accession>
<name>A0A918NMD4_9ACTN</name>
<reference evidence="1" key="1">
    <citation type="journal article" date="2014" name="Int. J. Syst. Evol. Microbiol.">
        <title>Complete genome sequence of Corynebacterium casei LMG S-19264T (=DSM 44701T), isolated from a smear-ripened cheese.</title>
        <authorList>
            <consortium name="US DOE Joint Genome Institute (JGI-PGF)"/>
            <person name="Walter F."/>
            <person name="Albersmeier A."/>
            <person name="Kalinowski J."/>
            <person name="Ruckert C."/>
        </authorList>
    </citation>
    <scope>NUCLEOTIDE SEQUENCE</scope>
    <source>
        <strain evidence="1">JCM 4790</strain>
    </source>
</reference>
<organism evidence="1 2">
    <name type="scientific">Streptomyces minutiscleroticus</name>
    <dbReference type="NCBI Taxonomy" id="68238"/>
    <lineage>
        <taxon>Bacteria</taxon>
        <taxon>Bacillati</taxon>
        <taxon>Actinomycetota</taxon>
        <taxon>Actinomycetes</taxon>
        <taxon>Kitasatosporales</taxon>
        <taxon>Streptomycetaceae</taxon>
        <taxon>Streptomyces</taxon>
    </lineage>
</organism>
<dbReference type="RefSeq" id="WP_190191529.1">
    <property type="nucleotide sequence ID" value="NZ_BMVU01000018.1"/>
</dbReference>
<reference evidence="1" key="2">
    <citation type="submission" date="2020-09" db="EMBL/GenBank/DDBJ databases">
        <authorList>
            <person name="Sun Q."/>
            <person name="Ohkuma M."/>
        </authorList>
    </citation>
    <scope>NUCLEOTIDE SEQUENCE</scope>
    <source>
        <strain evidence="1">JCM 4790</strain>
    </source>
</reference>
<evidence type="ECO:0000313" key="1">
    <source>
        <dbReference type="EMBL" id="GGX80765.1"/>
    </source>
</evidence>
<evidence type="ECO:0000313" key="2">
    <source>
        <dbReference type="Proteomes" id="UP000619244"/>
    </source>
</evidence>